<feature type="compositionally biased region" description="Basic and acidic residues" evidence="1">
    <location>
        <begin position="47"/>
        <end position="59"/>
    </location>
</feature>
<evidence type="ECO:0000313" key="2">
    <source>
        <dbReference type="EMBL" id="KZV80522.1"/>
    </source>
</evidence>
<sequence>MHGQPTRTRSRRRTFLRIGTISARPRCSLGITHTHSASSSLSPYTHQNDETPPKTDRPSRPNQPPAHHIHKRRRGAFVGLRGTHAPTHTRPASGAARSSFSLRVHRGERGVVATRRECRRRLSERRYTRSAAVRAFALVCLLGARLVAQQVASSRHVVDHVSAATRAQRRHRDAQHFVPALLVAQLQRSARHLSPHFACIRRDVISPLCCALLRLPIYFVLP</sequence>
<feature type="region of interest" description="Disordered" evidence="1">
    <location>
        <begin position="27"/>
        <end position="72"/>
    </location>
</feature>
<gene>
    <name evidence="2" type="ORF">EXIGLDRAFT_412714</name>
</gene>
<name>A0A165BFC2_EXIGL</name>
<keyword evidence="3" id="KW-1185">Reference proteome</keyword>
<accession>A0A165BFC2</accession>
<evidence type="ECO:0000313" key="3">
    <source>
        <dbReference type="Proteomes" id="UP000077266"/>
    </source>
</evidence>
<dbReference type="InParanoid" id="A0A165BFC2"/>
<dbReference type="AlphaFoldDB" id="A0A165BFC2"/>
<protein>
    <submittedName>
        <fullName evidence="2">Uncharacterized protein</fullName>
    </submittedName>
</protein>
<feature type="compositionally biased region" description="Polar residues" evidence="1">
    <location>
        <begin position="31"/>
        <end position="46"/>
    </location>
</feature>
<evidence type="ECO:0000256" key="1">
    <source>
        <dbReference type="SAM" id="MobiDB-lite"/>
    </source>
</evidence>
<reference evidence="2 3" key="1">
    <citation type="journal article" date="2016" name="Mol. Biol. Evol.">
        <title>Comparative Genomics of Early-Diverging Mushroom-Forming Fungi Provides Insights into the Origins of Lignocellulose Decay Capabilities.</title>
        <authorList>
            <person name="Nagy L.G."/>
            <person name="Riley R."/>
            <person name="Tritt A."/>
            <person name="Adam C."/>
            <person name="Daum C."/>
            <person name="Floudas D."/>
            <person name="Sun H."/>
            <person name="Yadav J.S."/>
            <person name="Pangilinan J."/>
            <person name="Larsson K.H."/>
            <person name="Matsuura K."/>
            <person name="Barry K."/>
            <person name="Labutti K."/>
            <person name="Kuo R."/>
            <person name="Ohm R.A."/>
            <person name="Bhattacharya S.S."/>
            <person name="Shirouzu T."/>
            <person name="Yoshinaga Y."/>
            <person name="Martin F.M."/>
            <person name="Grigoriev I.V."/>
            <person name="Hibbett D.S."/>
        </authorList>
    </citation>
    <scope>NUCLEOTIDE SEQUENCE [LARGE SCALE GENOMIC DNA]</scope>
    <source>
        <strain evidence="2 3">HHB12029</strain>
    </source>
</reference>
<organism evidence="2 3">
    <name type="scientific">Exidia glandulosa HHB12029</name>
    <dbReference type="NCBI Taxonomy" id="1314781"/>
    <lineage>
        <taxon>Eukaryota</taxon>
        <taxon>Fungi</taxon>
        <taxon>Dikarya</taxon>
        <taxon>Basidiomycota</taxon>
        <taxon>Agaricomycotina</taxon>
        <taxon>Agaricomycetes</taxon>
        <taxon>Auriculariales</taxon>
        <taxon>Exidiaceae</taxon>
        <taxon>Exidia</taxon>
    </lineage>
</organism>
<dbReference type="Proteomes" id="UP000077266">
    <property type="component" value="Unassembled WGS sequence"/>
</dbReference>
<proteinExistence type="predicted"/>
<dbReference type="EMBL" id="KV426474">
    <property type="protein sequence ID" value="KZV80522.1"/>
    <property type="molecule type" value="Genomic_DNA"/>
</dbReference>